<dbReference type="Proteomes" id="UP000294887">
    <property type="component" value="Unassembled WGS sequence"/>
</dbReference>
<dbReference type="EMBL" id="SMFQ01000004">
    <property type="protein sequence ID" value="TCJ84740.1"/>
    <property type="molecule type" value="Genomic_DNA"/>
</dbReference>
<dbReference type="InterPro" id="IPR011008">
    <property type="entry name" value="Dimeric_a/b-barrel"/>
</dbReference>
<gene>
    <name evidence="2" type="ORF">EV695_2701</name>
</gene>
<evidence type="ECO:0000313" key="2">
    <source>
        <dbReference type="EMBL" id="TCJ84740.1"/>
    </source>
</evidence>
<dbReference type="PANTHER" id="PTHR41521">
    <property type="match status" value="1"/>
</dbReference>
<reference evidence="2 3" key="1">
    <citation type="submission" date="2019-03" db="EMBL/GenBank/DDBJ databases">
        <title>Genomic Encyclopedia of Type Strains, Phase IV (KMG-IV): sequencing the most valuable type-strain genomes for metagenomic binning, comparative biology and taxonomic classification.</title>
        <authorList>
            <person name="Goeker M."/>
        </authorList>
    </citation>
    <scope>NUCLEOTIDE SEQUENCE [LARGE SCALE GENOMIC DNA]</scope>
    <source>
        <strain evidence="2 3">DSM 24830</strain>
    </source>
</reference>
<evidence type="ECO:0000259" key="1">
    <source>
        <dbReference type="Pfam" id="PF07045"/>
    </source>
</evidence>
<dbReference type="Gene3D" id="3.30.70.100">
    <property type="match status" value="1"/>
</dbReference>
<dbReference type="OrthoDB" id="516779at2"/>
<dbReference type="SUPFAM" id="SSF54909">
    <property type="entry name" value="Dimeric alpha+beta barrel"/>
    <property type="match status" value="1"/>
</dbReference>
<name>A0A4R1EVJ8_9GAMM</name>
<protein>
    <submittedName>
        <fullName evidence="2">Uncharacterized protein (DUF1330 family)</fullName>
    </submittedName>
</protein>
<dbReference type="AlphaFoldDB" id="A0A4R1EVJ8"/>
<proteinExistence type="predicted"/>
<dbReference type="PANTHER" id="PTHR41521:SF4">
    <property type="entry name" value="BLR0684 PROTEIN"/>
    <property type="match status" value="1"/>
</dbReference>
<feature type="domain" description="DUF1330" evidence="1">
    <location>
        <begin position="6"/>
        <end position="95"/>
    </location>
</feature>
<comment type="caution">
    <text evidence="2">The sequence shown here is derived from an EMBL/GenBank/DDBJ whole genome shotgun (WGS) entry which is preliminary data.</text>
</comment>
<organism evidence="2 3">
    <name type="scientific">Cocleimonas flava</name>
    <dbReference type="NCBI Taxonomy" id="634765"/>
    <lineage>
        <taxon>Bacteria</taxon>
        <taxon>Pseudomonadati</taxon>
        <taxon>Pseudomonadota</taxon>
        <taxon>Gammaproteobacteria</taxon>
        <taxon>Thiotrichales</taxon>
        <taxon>Thiotrichaceae</taxon>
        <taxon>Cocleimonas</taxon>
    </lineage>
</organism>
<sequence length="104" mass="12080">MADVPVYMVVNLHITDKDEYRKYEKSFFPILKKYGGEFLTYDDSAETLEGTIPREGRMILFTFPSEQAAKDWYADADYQAISEHRRAGTNMEFLTMVKGLPPRD</sequence>
<keyword evidence="3" id="KW-1185">Reference proteome</keyword>
<dbReference type="InterPro" id="IPR010753">
    <property type="entry name" value="DUF1330"/>
</dbReference>
<dbReference type="Pfam" id="PF07045">
    <property type="entry name" value="DUF1330"/>
    <property type="match status" value="1"/>
</dbReference>
<dbReference type="RefSeq" id="WP_131906480.1">
    <property type="nucleotide sequence ID" value="NZ_BAAAFU010000006.1"/>
</dbReference>
<accession>A0A4R1EVJ8</accession>
<evidence type="ECO:0000313" key="3">
    <source>
        <dbReference type="Proteomes" id="UP000294887"/>
    </source>
</evidence>